<dbReference type="Pfam" id="PF12053">
    <property type="entry name" value="Par3_HAL_N_term"/>
    <property type="match status" value="1"/>
</dbReference>
<feature type="compositionally biased region" description="Basic and acidic residues" evidence="1">
    <location>
        <begin position="116"/>
        <end position="132"/>
    </location>
</feature>
<evidence type="ECO:0000313" key="3">
    <source>
        <dbReference type="EMBL" id="EFX78632.1"/>
    </source>
</evidence>
<organism evidence="3 4">
    <name type="scientific">Daphnia pulex</name>
    <name type="common">Water flea</name>
    <dbReference type="NCBI Taxonomy" id="6669"/>
    <lineage>
        <taxon>Eukaryota</taxon>
        <taxon>Metazoa</taxon>
        <taxon>Ecdysozoa</taxon>
        <taxon>Arthropoda</taxon>
        <taxon>Crustacea</taxon>
        <taxon>Branchiopoda</taxon>
        <taxon>Diplostraca</taxon>
        <taxon>Cladocera</taxon>
        <taxon>Anomopoda</taxon>
        <taxon>Daphniidae</taxon>
        <taxon>Daphnia</taxon>
    </lineage>
</organism>
<feature type="compositionally biased region" description="Low complexity" evidence="1">
    <location>
        <begin position="182"/>
        <end position="200"/>
    </location>
</feature>
<dbReference type="InParanoid" id="E9GPF3"/>
<dbReference type="HOGENOM" id="CLU_1039222_0_0_1"/>
<evidence type="ECO:0000259" key="2">
    <source>
        <dbReference type="Pfam" id="PF12053"/>
    </source>
</evidence>
<proteinExistence type="predicted"/>
<evidence type="ECO:0000256" key="1">
    <source>
        <dbReference type="SAM" id="MobiDB-lite"/>
    </source>
</evidence>
<dbReference type="InterPro" id="IPR021922">
    <property type="entry name" value="Par3/HAL_N"/>
</dbReference>
<dbReference type="Proteomes" id="UP000000305">
    <property type="component" value="Unassembled WGS sequence"/>
</dbReference>
<feature type="domain" description="Par3/HAL N-terminal" evidence="2">
    <location>
        <begin position="38"/>
        <end position="73"/>
    </location>
</feature>
<feature type="region of interest" description="Disordered" evidence="1">
    <location>
        <begin position="112"/>
        <end position="268"/>
    </location>
</feature>
<name>E9GPF3_DAPPU</name>
<dbReference type="AlphaFoldDB" id="E9GPF3"/>
<dbReference type="EMBL" id="GL732556">
    <property type="protein sequence ID" value="EFX78632.1"/>
    <property type="molecule type" value="Genomic_DNA"/>
</dbReference>
<accession>E9GPF3</accession>
<reference evidence="3 4" key="1">
    <citation type="journal article" date="2011" name="Science">
        <title>The ecoresponsive genome of Daphnia pulex.</title>
        <authorList>
            <person name="Colbourne J.K."/>
            <person name="Pfrender M.E."/>
            <person name="Gilbert D."/>
            <person name="Thomas W.K."/>
            <person name="Tucker A."/>
            <person name="Oakley T.H."/>
            <person name="Tokishita S."/>
            <person name="Aerts A."/>
            <person name="Arnold G.J."/>
            <person name="Basu M.K."/>
            <person name="Bauer D.J."/>
            <person name="Caceres C.E."/>
            <person name="Carmel L."/>
            <person name="Casola C."/>
            <person name="Choi J.H."/>
            <person name="Detter J.C."/>
            <person name="Dong Q."/>
            <person name="Dusheyko S."/>
            <person name="Eads B.D."/>
            <person name="Frohlich T."/>
            <person name="Geiler-Samerotte K.A."/>
            <person name="Gerlach D."/>
            <person name="Hatcher P."/>
            <person name="Jogdeo S."/>
            <person name="Krijgsveld J."/>
            <person name="Kriventseva E.V."/>
            <person name="Kultz D."/>
            <person name="Laforsch C."/>
            <person name="Lindquist E."/>
            <person name="Lopez J."/>
            <person name="Manak J.R."/>
            <person name="Muller J."/>
            <person name="Pangilinan J."/>
            <person name="Patwardhan R.P."/>
            <person name="Pitluck S."/>
            <person name="Pritham E.J."/>
            <person name="Rechtsteiner A."/>
            <person name="Rho M."/>
            <person name="Rogozin I.B."/>
            <person name="Sakarya O."/>
            <person name="Salamov A."/>
            <person name="Schaack S."/>
            <person name="Shapiro H."/>
            <person name="Shiga Y."/>
            <person name="Skalitzky C."/>
            <person name="Smith Z."/>
            <person name="Souvorov A."/>
            <person name="Sung W."/>
            <person name="Tang Z."/>
            <person name="Tsuchiya D."/>
            <person name="Tu H."/>
            <person name="Vos H."/>
            <person name="Wang M."/>
            <person name="Wolf Y.I."/>
            <person name="Yamagata H."/>
            <person name="Yamada T."/>
            <person name="Ye Y."/>
            <person name="Shaw J.R."/>
            <person name="Andrews J."/>
            <person name="Crease T.J."/>
            <person name="Tang H."/>
            <person name="Lucas S.M."/>
            <person name="Robertson H.M."/>
            <person name="Bork P."/>
            <person name="Koonin E.V."/>
            <person name="Zdobnov E.M."/>
            <person name="Grigoriev I.V."/>
            <person name="Lynch M."/>
            <person name="Boore J.L."/>
        </authorList>
    </citation>
    <scope>NUCLEOTIDE SEQUENCE [LARGE SCALE GENOMIC DNA]</scope>
</reference>
<sequence>MNYIFLTASSNTEEEGSRCSCSETICVHKVKKEAEGFRVTVVIRSDRVMVPCGDGQILVSEDINKAKSTYEKSCSLPVVQDFQSALSSAALQEKFLKVSDFAVNILCSEGPAASGNERKLTHRSSEVTRDLESPSTSPVGKPQYHRKKMRRIEGMKEPKGLQNLYQHRQTEPTDQESTVAPGRAAASLGGTTTSSTNAGADPGRKTATRCPCPSLAADLGNSKKGAQRVAASRRDPPKILRRPSLPARPGTGPTTDSTACSGPIAGRD</sequence>
<keyword evidence="4" id="KW-1185">Reference proteome</keyword>
<protein>
    <recommendedName>
        <fullName evidence="2">Par3/HAL N-terminal domain-containing protein</fullName>
    </recommendedName>
</protein>
<gene>
    <name evidence="3" type="ORF">DAPPUDRAFT_105094</name>
</gene>
<evidence type="ECO:0000313" key="4">
    <source>
        <dbReference type="Proteomes" id="UP000000305"/>
    </source>
</evidence>
<dbReference type="KEGG" id="dpx:DAPPUDRAFT_105094"/>